<gene>
    <name evidence="1" type="ORF">H8K55_08365</name>
</gene>
<reference evidence="1 2" key="1">
    <citation type="submission" date="2020-08" db="EMBL/GenBank/DDBJ databases">
        <title>Novel species isolated from subtropical streams in China.</title>
        <authorList>
            <person name="Lu H."/>
        </authorList>
    </citation>
    <scope>NUCLEOTIDE SEQUENCE [LARGE SCALE GENOMIC DNA]</scope>
    <source>
        <strain evidence="1 2">LX15W</strain>
    </source>
</reference>
<comment type="caution">
    <text evidence="1">The sequence shown here is derived from an EMBL/GenBank/DDBJ whole genome shotgun (WGS) entry which is preliminary data.</text>
</comment>
<proteinExistence type="predicted"/>
<protein>
    <submittedName>
        <fullName evidence="1">Uncharacterized protein</fullName>
    </submittedName>
</protein>
<accession>A0ABR6YAC7</accession>
<dbReference type="Proteomes" id="UP000624279">
    <property type="component" value="Unassembled WGS sequence"/>
</dbReference>
<dbReference type="EMBL" id="JACOGA010000006">
    <property type="protein sequence ID" value="MBC3873598.1"/>
    <property type="molecule type" value="Genomic_DNA"/>
</dbReference>
<organism evidence="1 2">
    <name type="scientific">Undibacterium flavidum</name>
    <dbReference type="NCBI Taxonomy" id="2762297"/>
    <lineage>
        <taxon>Bacteria</taxon>
        <taxon>Pseudomonadati</taxon>
        <taxon>Pseudomonadota</taxon>
        <taxon>Betaproteobacteria</taxon>
        <taxon>Burkholderiales</taxon>
        <taxon>Oxalobacteraceae</taxon>
        <taxon>Undibacterium</taxon>
    </lineage>
</organism>
<evidence type="ECO:0000313" key="1">
    <source>
        <dbReference type="EMBL" id="MBC3873598.1"/>
    </source>
</evidence>
<dbReference type="RefSeq" id="WP_186941622.1">
    <property type="nucleotide sequence ID" value="NZ_JACOGA010000006.1"/>
</dbReference>
<evidence type="ECO:0000313" key="2">
    <source>
        <dbReference type="Proteomes" id="UP000624279"/>
    </source>
</evidence>
<keyword evidence="2" id="KW-1185">Reference proteome</keyword>
<sequence length="87" mass="9816">MLHELWVESSGQTFCLAGLNGAAARALLEPGARCVWTVDAGSHFEAMTKYDEYMDWGIYKTDFPEIDIQPYSMRDDILHTNDKQDGA</sequence>
<name>A0ABR6YAC7_9BURK</name>